<feature type="domain" description="Acyl-CoA dehydrogenase/oxidase C-terminal" evidence="6">
    <location>
        <begin position="306"/>
        <end position="435"/>
    </location>
</feature>
<dbReference type="EMBL" id="CAFBMK010000024">
    <property type="protein sequence ID" value="CAB4902658.1"/>
    <property type="molecule type" value="Genomic_DNA"/>
</dbReference>
<organism evidence="9">
    <name type="scientific">freshwater metagenome</name>
    <dbReference type="NCBI Taxonomy" id="449393"/>
    <lineage>
        <taxon>unclassified sequences</taxon>
        <taxon>metagenomes</taxon>
        <taxon>ecological metagenomes</taxon>
    </lineage>
</organism>
<dbReference type="InterPro" id="IPR036250">
    <property type="entry name" value="AcylCo_DH-like_C"/>
</dbReference>
<dbReference type="InterPro" id="IPR037069">
    <property type="entry name" value="AcylCoA_DH/ox_N_sf"/>
</dbReference>
<dbReference type="InterPro" id="IPR009075">
    <property type="entry name" value="AcylCo_DH/oxidase_C"/>
</dbReference>
<protein>
    <submittedName>
        <fullName evidence="9">Unannotated protein</fullName>
    </submittedName>
</protein>
<evidence type="ECO:0000259" key="8">
    <source>
        <dbReference type="Pfam" id="PF02771"/>
    </source>
</evidence>
<evidence type="ECO:0000259" key="6">
    <source>
        <dbReference type="Pfam" id="PF00441"/>
    </source>
</evidence>
<dbReference type="PROSITE" id="PS00073">
    <property type="entry name" value="ACYL_COA_DH_2"/>
    <property type="match status" value="1"/>
</dbReference>
<evidence type="ECO:0000256" key="2">
    <source>
        <dbReference type="ARBA" id="ARBA00009347"/>
    </source>
</evidence>
<reference evidence="9" key="1">
    <citation type="submission" date="2020-05" db="EMBL/GenBank/DDBJ databases">
        <authorList>
            <person name="Chiriac C."/>
            <person name="Salcher M."/>
            <person name="Ghai R."/>
            <person name="Kavagutti S V."/>
        </authorList>
    </citation>
    <scope>NUCLEOTIDE SEQUENCE</scope>
</reference>
<feature type="domain" description="Acyl-CoA dehydrogenase/oxidase N-terminal" evidence="8">
    <location>
        <begin position="83"/>
        <end position="192"/>
    </location>
</feature>
<dbReference type="SUPFAM" id="SSF47203">
    <property type="entry name" value="Acyl-CoA dehydrogenase C-terminal domain-like"/>
    <property type="match status" value="1"/>
</dbReference>
<evidence type="ECO:0000313" key="9">
    <source>
        <dbReference type="EMBL" id="CAB4902658.1"/>
    </source>
</evidence>
<proteinExistence type="inferred from homology"/>
<dbReference type="Gene3D" id="1.10.540.10">
    <property type="entry name" value="Acyl-CoA dehydrogenase/oxidase, N-terminal domain"/>
    <property type="match status" value="1"/>
</dbReference>
<dbReference type="Gene3D" id="1.20.140.10">
    <property type="entry name" value="Butyryl-CoA Dehydrogenase, subunit A, domain 3"/>
    <property type="match status" value="1"/>
</dbReference>
<dbReference type="InterPro" id="IPR046373">
    <property type="entry name" value="Acyl-CoA_Oxase/DH_mid-dom_sf"/>
</dbReference>
<dbReference type="InterPro" id="IPR009100">
    <property type="entry name" value="AcylCoA_DH/oxidase_NM_dom_sf"/>
</dbReference>
<name>A0A6J7G860_9ZZZZ</name>
<dbReference type="Pfam" id="PF02771">
    <property type="entry name" value="Acyl-CoA_dh_N"/>
    <property type="match status" value="1"/>
</dbReference>
<sequence>MNLTDRGMALGLRALNRFAGSELVDRVGARQISERVVRIGAQRGFQAAGTVGRTFAKRSGGGSASRLKPASSGTGLFDLTPDDEQEMIQSAARDFAATELRPAAEAADTACAMPEGLLEKSTEIGTTMLGVPEEQGGAVQERSAVTSVLLAEALAHGDLGLAFAVLAPAAVSTALGLWGDADQQATYLPEFVGENVPTAALAVQEPRPLFDPFVLRTTATRDGDDYVLSGVKSLVPHVGTGELFVVAADLADRPALFLVESKTAGVLTEPEPAMGLRAAATGRLVLENVRVPSSALLGGGDPDVYAEAIRLGRIAWAALATGTSQAALDHVIPYVNEREAFGEPVSHRQGVAFSVSNMAIDLESLRLTTYRAASRVDLGKSFARESQLARQLTTQKGMEIGSQAVQMLGGAGYVKDHPVERWYRDLRAAGAMEGALLV</sequence>
<dbReference type="InterPro" id="IPR006089">
    <property type="entry name" value="Acyl-CoA_DH_CS"/>
</dbReference>
<keyword evidence="4" id="KW-0274">FAD</keyword>
<dbReference type="PANTHER" id="PTHR43884:SF12">
    <property type="entry name" value="ISOVALERYL-COA DEHYDROGENASE, MITOCHONDRIAL-RELATED"/>
    <property type="match status" value="1"/>
</dbReference>
<dbReference type="SUPFAM" id="SSF56645">
    <property type="entry name" value="Acyl-CoA dehydrogenase NM domain-like"/>
    <property type="match status" value="1"/>
</dbReference>
<dbReference type="Gene3D" id="2.40.110.10">
    <property type="entry name" value="Butyryl-CoA Dehydrogenase, subunit A, domain 2"/>
    <property type="match status" value="1"/>
</dbReference>
<dbReference type="InterPro" id="IPR006091">
    <property type="entry name" value="Acyl-CoA_Oxase/DH_mid-dom"/>
</dbReference>
<evidence type="ECO:0000259" key="7">
    <source>
        <dbReference type="Pfam" id="PF02770"/>
    </source>
</evidence>
<dbReference type="GO" id="GO:0003995">
    <property type="term" value="F:acyl-CoA dehydrogenase activity"/>
    <property type="evidence" value="ECO:0007669"/>
    <property type="project" value="InterPro"/>
</dbReference>
<comment type="similarity">
    <text evidence="2">Belongs to the acyl-CoA dehydrogenase family.</text>
</comment>
<evidence type="ECO:0000256" key="1">
    <source>
        <dbReference type="ARBA" id="ARBA00001974"/>
    </source>
</evidence>
<dbReference type="GO" id="GO:0050660">
    <property type="term" value="F:flavin adenine dinucleotide binding"/>
    <property type="evidence" value="ECO:0007669"/>
    <property type="project" value="InterPro"/>
</dbReference>
<comment type="cofactor">
    <cofactor evidence="1">
        <name>FAD</name>
        <dbReference type="ChEBI" id="CHEBI:57692"/>
    </cofactor>
</comment>
<feature type="domain" description="Acyl-CoA oxidase/dehydrogenase middle" evidence="7">
    <location>
        <begin position="200"/>
        <end position="289"/>
    </location>
</feature>
<dbReference type="PANTHER" id="PTHR43884">
    <property type="entry name" value="ACYL-COA DEHYDROGENASE"/>
    <property type="match status" value="1"/>
</dbReference>
<dbReference type="Pfam" id="PF02770">
    <property type="entry name" value="Acyl-CoA_dh_M"/>
    <property type="match status" value="1"/>
</dbReference>
<feature type="region of interest" description="Disordered" evidence="5">
    <location>
        <begin position="57"/>
        <end position="76"/>
    </location>
</feature>
<dbReference type="Pfam" id="PF00441">
    <property type="entry name" value="Acyl-CoA_dh_1"/>
    <property type="match status" value="1"/>
</dbReference>
<dbReference type="InterPro" id="IPR013786">
    <property type="entry name" value="AcylCoA_DH/ox_N"/>
</dbReference>
<evidence type="ECO:0000256" key="4">
    <source>
        <dbReference type="ARBA" id="ARBA00022827"/>
    </source>
</evidence>
<accession>A0A6J7G860</accession>
<keyword evidence="3" id="KW-0285">Flavoprotein</keyword>
<evidence type="ECO:0000256" key="5">
    <source>
        <dbReference type="SAM" id="MobiDB-lite"/>
    </source>
</evidence>
<dbReference type="AlphaFoldDB" id="A0A6J7G860"/>
<gene>
    <name evidence="9" type="ORF">UFOPK3564_00674</name>
</gene>
<evidence type="ECO:0000256" key="3">
    <source>
        <dbReference type="ARBA" id="ARBA00022630"/>
    </source>
</evidence>